<dbReference type="InterPro" id="IPR008226">
    <property type="entry name" value="Mini3_fam"/>
</dbReference>
<dbReference type="GO" id="GO:0005737">
    <property type="term" value="C:cytoplasm"/>
    <property type="evidence" value="ECO:0007669"/>
    <property type="project" value="UniProtKB-SubCell"/>
</dbReference>
<dbReference type="OrthoDB" id="46571at2"/>
<evidence type="ECO:0000256" key="5">
    <source>
        <dbReference type="ARBA" id="ARBA00022801"/>
    </source>
</evidence>
<dbReference type="InterPro" id="IPR036389">
    <property type="entry name" value="RNase_III_sf"/>
</dbReference>
<evidence type="ECO:0000256" key="1">
    <source>
        <dbReference type="ARBA" id="ARBA00022517"/>
    </source>
</evidence>
<dbReference type="Proteomes" id="UP000095662">
    <property type="component" value="Unassembled WGS sequence"/>
</dbReference>
<evidence type="ECO:0000256" key="2">
    <source>
        <dbReference type="ARBA" id="ARBA00022552"/>
    </source>
</evidence>
<evidence type="ECO:0000313" key="8">
    <source>
        <dbReference type="EMBL" id="CUQ92670.1"/>
    </source>
</evidence>
<comment type="subcellular location">
    <subcellularLocation>
        <location evidence="6">Cytoplasm</location>
    </subcellularLocation>
</comment>
<gene>
    <name evidence="6 8" type="primary">mrnC</name>
    <name evidence="8" type="ORF">ERS852540_02576</name>
</gene>
<evidence type="ECO:0000256" key="3">
    <source>
        <dbReference type="ARBA" id="ARBA00022722"/>
    </source>
</evidence>
<organism evidence="8 9">
    <name type="scientific">[Eubacterium] siraeum</name>
    <dbReference type="NCBI Taxonomy" id="39492"/>
    <lineage>
        <taxon>Bacteria</taxon>
        <taxon>Bacillati</taxon>
        <taxon>Bacillota</taxon>
        <taxon>Clostridia</taxon>
        <taxon>Eubacteriales</taxon>
        <taxon>Oscillospiraceae</taxon>
        <taxon>Oscillospiraceae incertae sedis</taxon>
    </lineage>
</organism>
<accession>A0A175AC05</accession>
<keyword evidence="6" id="KW-0699">rRNA-binding</keyword>
<evidence type="ECO:0000313" key="9">
    <source>
        <dbReference type="Proteomes" id="UP000095662"/>
    </source>
</evidence>
<sequence>MMYEIMTPAEAKALGGLTLAFFGDSVYEVYVREQIVKLGTMPVDKLHKKAVQYVNAGFQSYAYDVIADELTEEETEIFKRGRNATGNNVPRSSNPKDYRRATGMEALFGYLYLTGQNDRIKELFEKIYTSERT</sequence>
<dbReference type="PIRSF" id="PIRSF005520">
    <property type="entry name" value="UCP005520"/>
    <property type="match status" value="1"/>
</dbReference>
<keyword evidence="4 6" id="KW-0255">Endonuclease</keyword>
<evidence type="ECO:0000256" key="6">
    <source>
        <dbReference type="HAMAP-Rule" id="MF_01468"/>
    </source>
</evidence>
<dbReference type="Gene3D" id="1.10.1520.10">
    <property type="entry name" value="Ribonuclease III domain"/>
    <property type="match status" value="1"/>
</dbReference>
<dbReference type="GO" id="GO:0019843">
    <property type="term" value="F:rRNA binding"/>
    <property type="evidence" value="ECO:0007669"/>
    <property type="project" value="UniProtKB-UniRule"/>
</dbReference>
<comment type="function">
    <text evidence="6">Involved in correct processing of both the 5' and 3' ends of 23S rRNA precursor. Processes 30S rRNA precursor transcript even in absence of ribonuclease 3 (Rnc); Rnc processes 30S rRNA into smaller rRNA precursors.</text>
</comment>
<comment type="cofactor">
    <cofactor evidence="6">
        <name>Mg(2+)</name>
        <dbReference type="ChEBI" id="CHEBI:18420"/>
    </cofactor>
</comment>
<keyword evidence="3 6" id="KW-0540">Nuclease</keyword>
<name>A0A175AC05_9FIRM</name>
<keyword evidence="6" id="KW-0963">Cytoplasm</keyword>
<comment type="similarity">
    <text evidence="6">Belongs to the MrnC RNase family.</text>
</comment>
<dbReference type="PANTHER" id="PTHR34276:SF1">
    <property type="entry name" value="MINI-RIBONUCLEASE 3"/>
    <property type="match status" value="1"/>
</dbReference>
<dbReference type="SMART" id="SM00535">
    <property type="entry name" value="RIBOc"/>
    <property type="match status" value="1"/>
</dbReference>
<dbReference type="GO" id="GO:0006364">
    <property type="term" value="P:rRNA processing"/>
    <property type="evidence" value="ECO:0007669"/>
    <property type="project" value="UniProtKB-UniRule"/>
</dbReference>
<keyword evidence="2 6" id="KW-0698">rRNA processing</keyword>
<evidence type="ECO:0000256" key="4">
    <source>
        <dbReference type="ARBA" id="ARBA00022759"/>
    </source>
</evidence>
<proteinExistence type="inferred from homology"/>
<dbReference type="HAMAP" id="MF_01468">
    <property type="entry name" value="RNase_Mini_III"/>
    <property type="match status" value="1"/>
</dbReference>
<dbReference type="Pfam" id="PF00636">
    <property type="entry name" value="Ribonuclease_3"/>
    <property type="match status" value="1"/>
</dbReference>
<comment type="subunit">
    <text evidence="6">Homodimer.</text>
</comment>
<dbReference type="EMBL" id="CZBY01000034">
    <property type="protein sequence ID" value="CUQ92670.1"/>
    <property type="molecule type" value="Genomic_DNA"/>
</dbReference>
<evidence type="ECO:0000259" key="7">
    <source>
        <dbReference type="SMART" id="SM00535"/>
    </source>
</evidence>
<feature type="active site" evidence="6">
    <location>
        <position position="24"/>
    </location>
</feature>
<feature type="domain" description="RNase III" evidence="7">
    <location>
        <begin position="2"/>
        <end position="133"/>
    </location>
</feature>
<dbReference type="GO" id="GO:0004525">
    <property type="term" value="F:ribonuclease III activity"/>
    <property type="evidence" value="ECO:0007669"/>
    <property type="project" value="InterPro"/>
</dbReference>
<dbReference type="SUPFAM" id="SSF69065">
    <property type="entry name" value="RNase III domain-like"/>
    <property type="match status" value="1"/>
</dbReference>
<dbReference type="EC" id="3.1.26.-" evidence="6"/>
<keyword evidence="5 6" id="KW-0378">Hydrolase</keyword>
<keyword evidence="1 6" id="KW-0690">Ribosome biogenesis</keyword>
<dbReference type="CDD" id="cd00593">
    <property type="entry name" value="RIBOc"/>
    <property type="match status" value="1"/>
</dbReference>
<dbReference type="PANTHER" id="PTHR34276">
    <property type="entry name" value="MINI-RIBONUCLEASE 3"/>
    <property type="match status" value="1"/>
</dbReference>
<dbReference type="STRING" id="39492.ERS852540_02576"/>
<keyword evidence="6" id="KW-0694">RNA-binding</keyword>
<protein>
    <recommendedName>
        <fullName evidence="6">Mini-ribonuclease 3</fullName>
        <shortName evidence="6">Mini-3</shortName>
        <shortName evidence="6">Mini-RNase 3</shortName>
        <ecNumber evidence="6">3.1.26.-</ecNumber>
    </recommendedName>
    <alternativeName>
        <fullName evidence="6">Mini-RNase III</fullName>
        <shortName evidence="6">Mini-III</shortName>
    </alternativeName>
</protein>
<dbReference type="AlphaFoldDB" id="A0A175AC05"/>
<dbReference type="InterPro" id="IPR000999">
    <property type="entry name" value="RNase_III_dom"/>
</dbReference>
<reference evidence="8 9" key="1">
    <citation type="submission" date="2015-09" db="EMBL/GenBank/DDBJ databases">
        <authorList>
            <consortium name="Pathogen Informatics"/>
        </authorList>
    </citation>
    <scope>NUCLEOTIDE SEQUENCE [LARGE SCALE GENOMIC DNA]</scope>
    <source>
        <strain evidence="8 9">2789STDY5834928</strain>
    </source>
</reference>
<keyword evidence="6" id="KW-0460">Magnesium</keyword>